<gene>
    <name evidence="4" type="ORF">GCM10007112_04720</name>
    <name evidence="3" type="ORF">Vsou_08260</name>
</gene>
<dbReference type="Gene3D" id="3.40.50.300">
    <property type="entry name" value="P-loop containing nucleotide triphosphate hydrolases"/>
    <property type="match status" value="1"/>
</dbReference>
<feature type="domain" description="Bacterial type II secretion system protein E" evidence="2">
    <location>
        <begin position="154"/>
        <end position="360"/>
    </location>
</feature>
<proteinExistence type="inferred from homology"/>
<dbReference type="Proteomes" id="UP000657075">
    <property type="component" value="Unassembled WGS sequence"/>
</dbReference>
<dbReference type="GeneID" id="76206375"/>
<evidence type="ECO:0000259" key="2">
    <source>
        <dbReference type="Pfam" id="PF00437"/>
    </source>
</evidence>
<organism evidence="4 5">
    <name type="scientific">Vulcanisaeta souniana JCM 11219</name>
    <dbReference type="NCBI Taxonomy" id="1293586"/>
    <lineage>
        <taxon>Archaea</taxon>
        <taxon>Thermoproteota</taxon>
        <taxon>Thermoprotei</taxon>
        <taxon>Thermoproteales</taxon>
        <taxon>Thermoproteaceae</taxon>
        <taxon>Vulcanisaeta</taxon>
    </lineage>
</organism>
<keyword evidence="6" id="KW-1185">Reference proteome</keyword>
<evidence type="ECO:0000313" key="6">
    <source>
        <dbReference type="Proteomes" id="UP001060771"/>
    </source>
</evidence>
<dbReference type="Pfam" id="PF00437">
    <property type="entry name" value="T2SSE"/>
    <property type="match status" value="1"/>
</dbReference>
<protein>
    <submittedName>
        <fullName evidence="4">Secretion system protein E</fullName>
    </submittedName>
</protein>
<dbReference type="Gene3D" id="3.30.450.380">
    <property type="match status" value="1"/>
</dbReference>
<evidence type="ECO:0000313" key="5">
    <source>
        <dbReference type="Proteomes" id="UP000657075"/>
    </source>
</evidence>
<dbReference type="CDD" id="cd01130">
    <property type="entry name" value="VirB11-like_ATPase"/>
    <property type="match status" value="1"/>
</dbReference>
<dbReference type="EMBL" id="BMNM01000001">
    <property type="protein sequence ID" value="GGI70815.1"/>
    <property type="molecule type" value="Genomic_DNA"/>
</dbReference>
<evidence type="ECO:0000313" key="4">
    <source>
        <dbReference type="EMBL" id="GGI70815.1"/>
    </source>
</evidence>
<evidence type="ECO:0000313" key="3">
    <source>
        <dbReference type="EMBL" id="BDR91733.1"/>
    </source>
</evidence>
<reference evidence="4" key="2">
    <citation type="submission" date="2020-09" db="EMBL/GenBank/DDBJ databases">
        <authorList>
            <person name="Sun Q."/>
            <person name="Ohkuma M."/>
        </authorList>
    </citation>
    <scope>NUCLEOTIDE SEQUENCE</scope>
    <source>
        <strain evidence="4">JCM 11219</strain>
    </source>
</reference>
<dbReference type="AlphaFoldDB" id="A0A830E0L9"/>
<dbReference type="OrthoDB" id="33500at2157"/>
<dbReference type="Proteomes" id="UP001060771">
    <property type="component" value="Chromosome"/>
</dbReference>
<dbReference type="InterPro" id="IPR027417">
    <property type="entry name" value="P-loop_NTPase"/>
</dbReference>
<sequence>MIKESVELVDEYEVVKGLIGAFIVRDKATGLYLYNVVEPMLSDNASRVLARTRELLRVSSALPEGSNSVEGYLKSLVDETMGRLRIKLSDEELRGVMYYLMRDTVGYGRIDPLIRDDYIEDVNINGPNKPVYVWHSKYEHLRANITLSNEELNSLVVKISQRIGKNVSSAYPILEGLLPEGLRVELGLRDVSPYGPIITIRKFKTNPITIVDLIMDGVISAEAMATLWFMLENGISMVIIGPTGAGKTTLLNALLFLIRPEARIVTIEDTREINIPHEQWVPLVVRESETTGVQSIVAYDLVKVSMRIRPDYLVVGELRGEEAYVFFQGLASGHTGLATIHASSLSAAVRRLLSKPMSVPPALIPLANVFILINRVKVGGRIVRRVMDISELLDVTRSGLRFNTLFRWSKDRDELVRLSDSTLIADLVRMGRVSQEEVDRELKRRVEIMVTMAKYGFRSPDAVFRVTRNYYVDPERTYRTLISGELP</sequence>
<comment type="similarity">
    <text evidence="1">Belongs to the GSP E family.</text>
</comment>
<reference evidence="6" key="3">
    <citation type="submission" date="2022-09" db="EMBL/GenBank/DDBJ databases">
        <title>Complete genome sequence of Vulcanisaeta souniana.</title>
        <authorList>
            <person name="Kato S."/>
            <person name="Itoh T."/>
            <person name="Ohkuma M."/>
        </authorList>
    </citation>
    <scope>NUCLEOTIDE SEQUENCE [LARGE SCALE GENOMIC DNA]</scope>
    <source>
        <strain evidence="6">JCM 11219</strain>
    </source>
</reference>
<dbReference type="InterPro" id="IPR001482">
    <property type="entry name" value="T2SS/T4SS_dom"/>
</dbReference>
<name>A0A830E0L9_9CREN</name>
<accession>A0A830E0L9</accession>
<dbReference type="PANTHER" id="PTHR30486:SF6">
    <property type="entry name" value="TYPE IV PILUS RETRACTATION ATPASE PILT"/>
    <property type="match status" value="1"/>
</dbReference>
<reference evidence="3" key="4">
    <citation type="journal article" date="2023" name="Microbiol. Resour. Announc.">
        <title>Complete Genome Sequence of Vulcanisaeta souniana Strain IC-059, a Hyperthermophilic Archaeon Isolated from Hot Spring Water in Japan.</title>
        <authorList>
            <person name="Kato S."/>
            <person name="Itoh T."/>
            <person name="Wu L."/>
            <person name="Ma J."/>
            <person name="Ohkuma M."/>
        </authorList>
    </citation>
    <scope>NUCLEOTIDE SEQUENCE</scope>
    <source>
        <strain evidence="3">JCM 11219</strain>
    </source>
</reference>
<evidence type="ECO:0000256" key="1">
    <source>
        <dbReference type="ARBA" id="ARBA00006611"/>
    </source>
</evidence>
<reference evidence="4" key="1">
    <citation type="journal article" date="2014" name="Int. J. Syst. Evol. Microbiol.">
        <title>Complete genome sequence of Corynebacterium casei LMG S-19264T (=DSM 44701T), isolated from a smear-ripened cheese.</title>
        <authorList>
            <consortium name="US DOE Joint Genome Institute (JGI-PGF)"/>
            <person name="Walter F."/>
            <person name="Albersmeier A."/>
            <person name="Kalinowski J."/>
            <person name="Ruckert C."/>
        </authorList>
    </citation>
    <scope>NUCLEOTIDE SEQUENCE</scope>
    <source>
        <strain evidence="4">JCM 11219</strain>
    </source>
</reference>
<dbReference type="PANTHER" id="PTHR30486">
    <property type="entry name" value="TWITCHING MOTILITY PROTEIN PILT"/>
    <property type="match status" value="1"/>
</dbReference>
<dbReference type="RefSeq" id="WP_188602509.1">
    <property type="nucleotide sequence ID" value="NZ_AP026830.1"/>
</dbReference>
<dbReference type="EMBL" id="AP026830">
    <property type="protein sequence ID" value="BDR91733.1"/>
    <property type="molecule type" value="Genomic_DNA"/>
</dbReference>
<dbReference type="SUPFAM" id="SSF52540">
    <property type="entry name" value="P-loop containing nucleoside triphosphate hydrolases"/>
    <property type="match status" value="1"/>
</dbReference>
<dbReference type="InterPro" id="IPR050921">
    <property type="entry name" value="T4SS_GSP_E_ATPase"/>
</dbReference>
<dbReference type="GO" id="GO:0016887">
    <property type="term" value="F:ATP hydrolysis activity"/>
    <property type="evidence" value="ECO:0007669"/>
    <property type="project" value="InterPro"/>
</dbReference>